<evidence type="ECO:0000256" key="1">
    <source>
        <dbReference type="SAM" id="Phobius"/>
    </source>
</evidence>
<evidence type="ECO:0000256" key="2">
    <source>
        <dbReference type="SAM" id="SignalP"/>
    </source>
</evidence>
<keyword evidence="5" id="KW-1185">Reference proteome</keyword>
<feature type="signal peptide" evidence="2">
    <location>
        <begin position="1"/>
        <end position="19"/>
    </location>
</feature>
<dbReference type="AlphaFoldDB" id="A0A8C6UDG8"/>
<reference evidence="4" key="2">
    <citation type="submission" date="2025-09" db="UniProtKB">
        <authorList>
            <consortium name="Ensembl"/>
        </authorList>
    </citation>
    <scope>IDENTIFICATION</scope>
</reference>
<evidence type="ECO:0000313" key="5">
    <source>
        <dbReference type="Proteomes" id="UP000694523"/>
    </source>
</evidence>
<evidence type="ECO:0000313" key="4">
    <source>
        <dbReference type="Ensembl" id="ENSNMLP00000035027.1"/>
    </source>
</evidence>
<organism evidence="4 5">
    <name type="scientific">Neogobius melanostomus</name>
    <name type="common">round goby</name>
    <dbReference type="NCBI Taxonomy" id="47308"/>
    <lineage>
        <taxon>Eukaryota</taxon>
        <taxon>Metazoa</taxon>
        <taxon>Chordata</taxon>
        <taxon>Craniata</taxon>
        <taxon>Vertebrata</taxon>
        <taxon>Euteleostomi</taxon>
        <taxon>Actinopterygii</taxon>
        <taxon>Neopterygii</taxon>
        <taxon>Teleostei</taxon>
        <taxon>Neoteleostei</taxon>
        <taxon>Acanthomorphata</taxon>
        <taxon>Gobiaria</taxon>
        <taxon>Gobiiformes</taxon>
        <taxon>Gobioidei</taxon>
        <taxon>Gobiidae</taxon>
        <taxon>Benthophilinae</taxon>
        <taxon>Neogobiini</taxon>
        <taxon>Neogobius</taxon>
    </lineage>
</organism>
<keyword evidence="1" id="KW-0472">Membrane</keyword>
<keyword evidence="1" id="KW-0812">Transmembrane</keyword>
<sequence length="298" mass="34817">MASNCLLFLLLQAISAMFGKYVYVEERKIWKDAQDHCRKKYTDLAPISNEYDFNLLFEQTNADRKHDSIWIGLMRDPANTEQWLWSGEVTTFFWDAGQPNQGQNEDYGVMINYLWHDAPNMTLHFFCFNVHVVREEKTWPETMEYCREHHKDLASISSETELMLIQRELKEGVSTPHVWMGLCFLAGQWLWLDGNAAGYEAWGQGGKPECPAITLTCGALVFGGSVWEAHDCFDAQNKYVAWTVVCFFLTMYCRFILYALKLPCTFKMMHYRMWSCDTGQWLSRSGLIYKPFINQQNM</sequence>
<dbReference type="Proteomes" id="UP000694523">
    <property type="component" value="Unplaced"/>
</dbReference>
<dbReference type="SUPFAM" id="SSF56436">
    <property type="entry name" value="C-type lectin-like"/>
    <property type="match status" value="2"/>
</dbReference>
<dbReference type="PANTHER" id="PTHR45784:SF8">
    <property type="entry name" value="C-TYPE MANNOSE RECEPTOR 2-RELATED"/>
    <property type="match status" value="1"/>
</dbReference>
<name>A0A8C6UDG8_9GOBI</name>
<feature type="transmembrane region" description="Helical" evidence="1">
    <location>
        <begin position="239"/>
        <end position="260"/>
    </location>
</feature>
<evidence type="ECO:0000259" key="3">
    <source>
        <dbReference type="PROSITE" id="PS50041"/>
    </source>
</evidence>
<dbReference type="PANTHER" id="PTHR45784">
    <property type="entry name" value="C-TYPE LECTIN DOMAIN FAMILY 20 MEMBER A-RELATED"/>
    <property type="match status" value="1"/>
</dbReference>
<keyword evidence="1" id="KW-1133">Transmembrane helix</keyword>
<dbReference type="Gene3D" id="3.10.100.10">
    <property type="entry name" value="Mannose-Binding Protein A, subunit A"/>
    <property type="match status" value="2"/>
</dbReference>
<keyword evidence="2" id="KW-0732">Signal</keyword>
<reference evidence="4" key="1">
    <citation type="submission" date="2025-08" db="UniProtKB">
        <authorList>
            <consortium name="Ensembl"/>
        </authorList>
    </citation>
    <scope>IDENTIFICATION</scope>
</reference>
<feature type="chain" id="PRO_5034451064" description="C-type lectin domain-containing protein" evidence="2">
    <location>
        <begin position="20"/>
        <end position="298"/>
    </location>
</feature>
<dbReference type="SMART" id="SM00034">
    <property type="entry name" value="CLECT"/>
    <property type="match status" value="2"/>
</dbReference>
<feature type="domain" description="C-type lectin" evidence="3">
    <location>
        <begin position="123"/>
        <end position="232"/>
    </location>
</feature>
<dbReference type="Pfam" id="PF00059">
    <property type="entry name" value="Lectin_C"/>
    <property type="match status" value="2"/>
</dbReference>
<dbReference type="PROSITE" id="PS50041">
    <property type="entry name" value="C_TYPE_LECTIN_2"/>
    <property type="match status" value="2"/>
</dbReference>
<dbReference type="InterPro" id="IPR001304">
    <property type="entry name" value="C-type_lectin-like"/>
</dbReference>
<proteinExistence type="predicted"/>
<feature type="domain" description="C-type lectin" evidence="3">
    <location>
        <begin position="21"/>
        <end position="117"/>
    </location>
</feature>
<dbReference type="InterPro" id="IPR016187">
    <property type="entry name" value="CTDL_fold"/>
</dbReference>
<protein>
    <recommendedName>
        <fullName evidence="3">C-type lectin domain-containing protein</fullName>
    </recommendedName>
</protein>
<dbReference type="Ensembl" id="ENSNMLT00000039006.1">
    <property type="protein sequence ID" value="ENSNMLP00000035027.1"/>
    <property type="gene ID" value="ENSNMLG00000021750.1"/>
</dbReference>
<dbReference type="InterPro" id="IPR016186">
    <property type="entry name" value="C-type_lectin-like/link_sf"/>
</dbReference>
<accession>A0A8C6UDG8</accession>